<comment type="function">
    <text evidence="9">Catalyzes the transfer of a farnesyl moiety from farnesyl diphosphate to a cysteine at the fourth position from the C-terminus of several proteins. The beta subunit is responsible for peptide-binding.</text>
</comment>
<sequence length="398" mass="45238">MSNSIESRIRTFDEILEQKQDVEDYETESSREQDSVERNVLEAYRLGQPILRKHLHMLFLESCLTNLNEDHECLDCSRPWLCYWIIHSLQILGKRLSDSEYSKIAGFLAKCQSPEGGFGGGPGQYPHLASTYAAVNALCIIGTPQAYQVIDRKGLKRFFLSLREEDGSFRLHTDGEVDMRGVYCAAAISKLTNVWTPEMFKETENWIAQCQTWEGGFGGTPGMEAHGGHTYCGLSALVILGGIHRCCMKSLLRWIVNKQMRLEGGFQGRTNKLVDACYSIWLGGIFPLVHGILKHFDEEYNSEYWLFDQTALQEYLLFCCQDNYGGLLDKPKKFRDIYHTCHALCGLSVAQNSPKMLVIECDGYKDSNRLEVIDTIFNIACDSLCKAKDYFYSLPIPD</sequence>
<keyword evidence="7" id="KW-0677">Repeat</keyword>
<keyword evidence="6 9" id="KW-0479">Metal-binding</keyword>
<dbReference type="GO" id="GO:0097354">
    <property type="term" value="P:prenylation"/>
    <property type="evidence" value="ECO:0007669"/>
    <property type="project" value="UniProtKB-UniRule"/>
</dbReference>
<name>A0A0L7QKT3_9HYME</name>
<dbReference type="Gene3D" id="1.50.10.20">
    <property type="match status" value="1"/>
</dbReference>
<dbReference type="InterPro" id="IPR001330">
    <property type="entry name" value="Prenyltrans"/>
</dbReference>
<dbReference type="AlphaFoldDB" id="A0A0L7QKT3"/>
<evidence type="ECO:0000256" key="6">
    <source>
        <dbReference type="ARBA" id="ARBA00022723"/>
    </source>
</evidence>
<keyword evidence="8 9" id="KW-0862">Zinc</keyword>
<evidence type="ECO:0000256" key="8">
    <source>
        <dbReference type="ARBA" id="ARBA00022833"/>
    </source>
</evidence>
<dbReference type="GO" id="GO:0005965">
    <property type="term" value="C:protein farnesyltransferase complex"/>
    <property type="evidence" value="ECO:0007669"/>
    <property type="project" value="UniProtKB-UniRule"/>
</dbReference>
<proteinExistence type="inferred from homology"/>
<dbReference type="Pfam" id="PF00432">
    <property type="entry name" value="Prenyltrans"/>
    <property type="match status" value="1"/>
</dbReference>
<comment type="catalytic activity">
    <reaction evidence="9">
        <text>L-cysteinyl-[protein] + (2E,6E)-farnesyl diphosphate = S-(2E,6E)-farnesyl-L-cysteinyl-[protein] + diphosphate</text>
        <dbReference type="Rhea" id="RHEA:13345"/>
        <dbReference type="Rhea" id="RHEA-COMP:10131"/>
        <dbReference type="Rhea" id="RHEA-COMP:11535"/>
        <dbReference type="ChEBI" id="CHEBI:29950"/>
        <dbReference type="ChEBI" id="CHEBI:33019"/>
        <dbReference type="ChEBI" id="CHEBI:86019"/>
        <dbReference type="ChEBI" id="CHEBI:175763"/>
    </reaction>
</comment>
<evidence type="ECO:0000256" key="7">
    <source>
        <dbReference type="ARBA" id="ARBA00022737"/>
    </source>
</evidence>
<dbReference type="PANTHER" id="PTHR11774:SF6">
    <property type="entry name" value="PROTEIN FARNESYLTRANSFERASE SUBUNIT BETA"/>
    <property type="match status" value="1"/>
</dbReference>
<dbReference type="InterPro" id="IPR008930">
    <property type="entry name" value="Terpenoid_cyclase/PrenylTrfase"/>
</dbReference>
<dbReference type="InterPro" id="IPR045089">
    <property type="entry name" value="PGGT1B-like"/>
</dbReference>
<protein>
    <recommendedName>
        <fullName evidence="3 9">Protein farnesyltransferase subunit beta</fullName>
        <shortName evidence="9">FTase-beta</shortName>
        <ecNumber evidence="2 9">2.5.1.58</ecNumber>
    </recommendedName>
</protein>
<dbReference type="InterPro" id="IPR026872">
    <property type="entry name" value="FTB"/>
</dbReference>
<evidence type="ECO:0000259" key="10">
    <source>
        <dbReference type="Pfam" id="PF00432"/>
    </source>
</evidence>
<evidence type="ECO:0000313" key="12">
    <source>
        <dbReference type="Proteomes" id="UP000053825"/>
    </source>
</evidence>
<gene>
    <name evidence="11" type="ORF">WH47_11261</name>
</gene>
<evidence type="ECO:0000256" key="2">
    <source>
        <dbReference type="ARBA" id="ARBA00012702"/>
    </source>
</evidence>
<dbReference type="PANTHER" id="PTHR11774">
    <property type="entry name" value="GERANYLGERANYL TRANSFERASE TYPE BETA SUBUNIT"/>
    <property type="match status" value="1"/>
</dbReference>
<feature type="domain" description="Prenyltransferase alpha-alpha toroid" evidence="10">
    <location>
        <begin position="51"/>
        <end position="379"/>
    </location>
</feature>
<organism evidence="11 12">
    <name type="scientific">Habropoda laboriosa</name>
    <dbReference type="NCBI Taxonomy" id="597456"/>
    <lineage>
        <taxon>Eukaryota</taxon>
        <taxon>Metazoa</taxon>
        <taxon>Ecdysozoa</taxon>
        <taxon>Arthropoda</taxon>
        <taxon>Hexapoda</taxon>
        <taxon>Insecta</taxon>
        <taxon>Pterygota</taxon>
        <taxon>Neoptera</taxon>
        <taxon>Endopterygota</taxon>
        <taxon>Hymenoptera</taxon>
        <taxon>Apocrita</taxon>
        <taxon>Aculeata</taxon>
        <taxon>Apoidea</taxon>
        <taxon>Anthophila</taxon>
        <taxon>Apidae</taxon>
        <taxon>Habropoda</taxon>
    </lineage>
</organism>
<dbReference type="SUPFAM" id="SSF48239">
    <property type="entry name" value="Terpenoid cyclases/Protein prenyltransferases"/>
    <property type="match status" value="1"/>
</dbReference>
<dbReference type="CDD" id="cd02893">
    <property type="entry name" value="FTase"/>
    <property type="match status" value="1"/>
</dbReference>
<comment type="subunit">
    <text evidence="9">Heterodimer of an alpha and a beta subunit.</text>
</comment>
<evidence type="ECO:0000256" key="5">
    <source>
        <dbReference type="ARBA" id="ARBA00022679"/>
    </source>
</evidence>
<dbReference type="EC" id="2.5.1.58" evidence="2 9"/>
<dbReference type="STRING" id="597456.A0A0L7QKT3"/>
<evidence type="ECO:0000256" key="4">
    <source>
        <dbReference type="ARBA" id="ARBA00022602"/>
    </source>
</evidence>
<reference evidence="11 12" key="1">
    <citation type="submission" date="2015-07" db="EMBL/GenBank/DDBJ databases">
        <title>The genome of Habropoda laboriosa.</title>
        <authorList>
            <person name="Pan H."/>
            <person name="Kapheim K."/>
        </authorList>
    </citation>
    <scope>NUCLEOTIDE SEQUENCE [LARGE SCALE GENOMIC DNA]</scope>
    <source>
        <strain evidence="11">0110345459</strain>
    </source>
</reference>
<comment type="cofactor">
    <cofactor evidence="9">
        <name>Zn(2+)</name>
        <dbReference type="ChEBI" id="CHEBI:29105"/>
    </cofactor>
    <text evidence="9">Binds 1 zinc ion per subunit.</text>
</comment>
<accession>A0A0L7QKT3</accession>
<dbReference type="GO" id="GO:0004660">
    <property type="term" value="F:protein farnesyltransferase activity"/>
    <property type="evidence" value="ECO:0007669"/>
    <property type="project" value="UniProtKB-UniRule"/>
</dbReference>
<evidence type="ECO:0000313" key="11">
    <source>
        <dbReference type="EMBL" id="KOC59185.1"/>
    </source>
</evidence>
<evidence type="ECO:0000256" key="3">
    <source>
        <dbReference type="ARBA" id="ARBA00015798"/>
    </source>
</evidence>
<comment type="similarity">
    <text evidence="1 9">Belongs to the protein prenyltransferase subunit beta family.</text>
</comment>
<dbReference type="EMBL" id="KQ414940">
    <property type="protein sequence ID" value="KOC59185.1"/>
    <property type="molecule type" value="Genomic_DNA"/>
</dbReference>
<dbReference type="Proteomes" id="UP000053825">
    <property type="component" value="Unassembled WGS sequence"/>
</dbReference>
<keyword evidence="4 9" id="KW-0637">Prenyltransferase</keyword>
<evidence type="ECO:0000256" key="1">
    <source>
        <dbReference type="ARBA" id="ARBA00010497"/>
    </source>
</evidence>
<keyword evidence="5 9" id="KW-0808">Transferase</keyword>
<evidence type="ECO:0000256" key="9">
    <source>
        <dbReference type="RuleBase" id="RU365056"/>
    </source>
</evidence>
<dbReference type="OrthoDB" id="10261146at2759"/>
<dbReference type="GO" id="GO:0008270">
    <property type="term" value="F:zinc ion binding"/>
    <property type="evidence" value="ECO:0007669"/>
    <property type="project" value="UniProtKB-UniRule"/>
</dbReference>
<keyword evidence="12" id="KW-1185">Reference proteome</keyword>